<dbReference type="PANTHER" id="PTHR43178:SF5">
    <property type="entry name" value="LIPOAMIDE ACYLTRANSFERASE COMPONENT OF BRANCHED-CHAIN ALPHA-KETO ACID DEHYDROGENASE COMPLEX, MITOCHONDRIAL"/>
    <property type="match status" value="1"/>
</dbReference>
<dbReference type="AlphaFoldDB" id="A0A292YKS5"/>
<dbReference type="SUPFAM" id="SSF52777">
    <property type="entry name" value="CoA-dependent acyltransferases"/>
    <property type="match status" value="1"/>
</dbReference>
<evidence type="ECO:0000256" key="5">
    <source>
        <dbReference type="ARBA" id="ARBA00023315"/>
    </source>
</evidence>
<dbReference type="Gene3D" id="4.10.320.10">
    <property type="entry name" value="E3-binding domain"/>
    <property type="match status" value="1"/>
</dbReference>
<comment type="cofactor">
    <cofactor evidence="1 6">
        <name>(R)-lipoate</name>
        <dbReference type="ChEBI" id="CHEBI:83088"/>
    </cofactor>
</comment>
<proteinExistence type="inferred from homology"/>
<evidence type="ECO:0000256" key="3">
    <source>
        <dbReference type="ARBA" id="ARBA00022679"/>
    </source>
</evidence>
<dbReference type="RefSeq" id="WP_096183782.1">
    <property type="nucleotide sequence ID" value="NZ_BDUF01000109.1"/>
</dbReference>
<dbReference type="GO" id="GO:0005737">
    <property type="term" value="C:cytoplasm"/>
    <property type="evidence" value="ECO:0007669"/>
    <property type="project" value="TreeGrafter"/>
</dbReference>
<evidence type="ECO:0000256" key="4">
    <source>
        <dbReference type="ARBA" id="ARBA00022823"/>
    </source>
</evidence>
<dbReference type="InterPro" id="IPR011053">
    <property type="entry name" value="Single_hybrid_motif"/>
</dbReference>
<dbReference type="SUPFAM" id="SSF51230">
    <property type="entry name" value="Single hybrid motif"/>
    <property type="match status" value="1"/>
</dbReference>
<dbReference type="Pfam" id="PF02817">
    <property type="entry name" value="E3_binding"/>
    <property type="match status" value="1"/>
</dbReference>
<feature type="domain" description="Lipoyl-binding" evidence="7">
    <location>
        <begin position="4"/>
        <end position="79"/>
    </location>
</feature>
<comment type="caution">
    <text evidence="9">The sequence shown here is derived from an EMBL/GenBank/DDBJ whole genome shotgun (WGS) entry which is preliminary data.</text>
</comment>
<gene>
    <name evidence="9" type="ORF">EFBL_3408</name>
</gene>
<keyword evidence="5 6" id="KW-0012">Acyltransferase</keyword>
<protein>
    <recommendedName>
        <fullName evidence="6">Dihydrolipoamide acetyltransferase component of pyruvate dehydrogenase complex</fullName>
        <ecNumber evidence="6">2.3.1.-</ecNumber>
    </recommendedName>
</protein>
<dbReference type="Proteomes" id="UP000217785">
    <property type="component" value="Unassembled WGS sequence"/>
</dbReference>
<dbReference type="InterPro" id="IPR050743">
    <property type="entry name" value="2-oxoacid_DH_E2_comp"/>
</dbReference>
<evidence type="ECO:0000256" key="2">
    <source>
        <dbReference type="ARBA" id="ARBA00007317"/>
    </source>
</evidence>
<keyword evidence="3 6" id="KW-0808">Transferase</keyword>
<dbReference type="PANTHER" id="PTHR43178">
    <property type="entry name" value="DIHYDROLIPOAMIDE ACETYLTRANSFERASE COMPONENT OF PYRUVATE DEHYDROGENASE COMPLEX"/>
    <property type="match status" value="1"/>
</dbReference>
<accession>A0A292YKS5</accession>
<dbReference type="Pfam" id="PF00198">
    <property type="entry name" value="2-oxoacid_dh"/>
    <property type="match status" value="1"/>
</dbReference>
<name>A0A292YKS5_9BACL</name>
<evidence type="ECO:0000313" key="9">
    <source>
        <dbReference type="EMBL" id="GAX91717.1"/>
    </source>
</evidence>
<feature type="domain" description="Peripheral subunit-binding (PSBD)" evidence="8">
    <location>
        <begin position="115"/>
        <end position="152"/>
    </location>
</feature>
<dbReference type="OrthoDB" id="9805770at2"/>
<sequence>MAETIEVKLPETTADVNESLVVFWHHSEGEWVEQGTVLVEVQTEKAVFEVEAPASGKLSKIVVKRGEVAAVGDVLAHIEPASQDSGTLPSQDGKLTENELAKRQVASAIAEKQVQVSPRIRRLARELGVELSAVTGTGPHGRLTEDDIRKAAEQMKSGGRILQSTSIRKTIAKRMTESLRQSAQLTETSWADVTRLASFRKQSAPSVSWNSWILRATVLALMQHPYMNSVWDEDGLRTFEHVHLGIAVDTEEGLLVPVIHNAQQLSLQQLQDTFDLMIHQVRERNLADLKLTGSTFTVTNLGGYGIQFFTPILNPPESAILGVGQIEQQVVLREGNLEQRERLPLSLTFDHRGIDGAPAARFLQTVVKLLENPEQLL</sequence>
<dbReference type="Gene3D" id="2.40.50.100">
    <property type="match status" value="1"/>
</dbReference>
<dbReference type="CDD" id="cd06849">
    <property type="entry name" value="lipoyl_domain"/>
    <property type="match status" value="1"/>
</dbReference>
<dbReference type="GO" id="GO:0016407">
    <property type="term" value="F:acetyltransferase activity"/>
    <property type="evidence" value="ECO:0007669"/>
    <property type="project" value="TreeGrafter"/>
</dbReference>
<dbReference type="SUPFAM" id="SSF47005">
    <property type="entry name" value="Peripheral subunit-binding domain of 2-oxo acid dehydrogenase complex"/>
    <property type="match status" value="1"/>
</dbReference>
<dbReference type="InterPro" id="IPR000089">
    <property type="entry name" value="Biotin_lipoyl"/>
</dbReference>
<keyword evidence="10" id="KW-1185">Reference proteome</keyword>
<dbReference type="InterPro" id="IPR004167">
    <property type="entry name" value="PSBD"/>
</dbReference>
<evidence type="ECO:0000256" key="6">
    <source>
        <dbReference type="RuleBase" id="RU003423"/>
    </source>
</evidence>
<dbReference type="GO" id="GO:0031405">
    <property type="term" value="F:lipoic acid binding"/>
    <property type="evidence" value="ECO:0007669"/>
    <property type="project" value="TreeGrafter"/>
</dbReference>
<dbReference type="InterPro" id="IPR023213">
    <property type="entry name" value="CAT-like_dom_sf"/>
</dbReference>
<organism evidence="9 10">
    <name type="scientific">Effusibacillus lacus</name>
    <dbReference type="NCBI Taxonomy" id="1348429"/>
    <lineage>
        <taxon>Bacteria</taxon>
        <taxon>Bacillati</taxon>
        <taxon>Bacillota</taxon>
        <taxon>Bacilli</taxon>
        <taxon>Bacillales</taxon>
        <taxon>Alicyclobacillaceae</taxon>
        <taxon>Effusibacillus</taxon>
    </lineage>
</organism>
<dbReference type="PROSITE" id="PS00189">
    <property type="entry name" value="LIPOYL"/>
    <property type="match status" value="1"/>
</dbReference>
<evidence type="ECO:0000259" key="8">
    <source>
        <dbReference type="PROSITE" id="PS51826"/>
    </source>
</evidence>
<dbReference type="PROSITE" id="PS50968">
    <property type="entry name" value="BIOTINYL_LIPOYL"/>
    <property type="match status" value="1"/>
</dbReference>
<reference evidence="10" key="1">
    <citation type="submission" date="2017-07" db="EMBL/GenBank/DDBJ databases">
        <title>Draft genome sequence of Effusibacillus lacus strain skLN1.</title>
        <authorList>
            <person name="Watanabe M."/>
            <person name="Kojima H."/>
            <person name="Fukui M."/>
        </authorList>
    </citation>
    <scope>NUCLEOTIDE SEQUENCE [LARGE SCALE GENOMIC DNA]</scope>
    <source>
        <strain evidence="10">skLN1</strain>
    </source>
</reference>
<dbReference type="Pfam" id="PF00364">
    <property type="entry name" value="Biotin_lipoyl"/>
    <property type="match status" value="1"/>
</dbReference>
<evidence type="ECO:0000256" key="1">
    <source>
        <dbReference type="ARBA" id="ARBA00001938"/>
    </source>
</evidence>
<dbReference type="PROSITE" id="PS51826">
    <property type="entry name" value="PSBD"/>
    <property type="match status" value="1"/>
</dbReference>
<evidence type="ECO:0000313" key="10">
    <source>
        <dbReference type="Proteomes" id="UP000217785"/>
    </source>
</evidence>
<dbReference type="EC" id="2.3.1.-" evidence="6"/>
<evidence type="ECO:0000259" key="7">
    <source>
        <dbReference type="PROSITE" id="PS50968"/>
    </source>
</evidence>
<dbReference type="InterPro" id="IPR001078">
    <property type="entry name" value="2-oxoacid_DH_actylTfrase"/>
</dbReference>
<comment type="similarity">
    <text evidence="2 6">Belongs to the 2-oxoacid dehydrogenase family.</text>
</comment>
<dbReference type="EMBL" id="BDUF01000109">
    <property type="protein sequence ID" value="GAX91717.1"/>
    <property type="molecule type" value="Genomic_DNA"/>
</dbReference>
<dbReference type="InterPro" id="IPR036625">
    <property type="entry name" value="E3-bd_dom_sf"/>
</dbReference>
<dbReference type="Gene3D" id="3.30.559.10">
    <property type="entry name" value="Chloramphenicol acetyltransferase-like domain"/>
    <property type="match status" value="1"/>
</dbReference>
<keyword evidence="4 6" id="KW-0450">Lipoyl</keyword>
<dbReference type="InterPro" id="IPR003016">
    <property type="entry name" value="2-oxoA_DH_lipoyl-BS"/>
</dbReference>